<dbReference type="OrthoDB" id="10626344at2759"/>
<name>A0A8S4PUM5_OWEFU</name>
<evidence type="ECO:0000256" key="1">
    <source>
        <dbReference type="SAM" id="Phobius"/>
    </source>
</evidence>
<sequence>MNIFRAKFLIIFIIIIVIGTLYLLSIAPRLVQELKESTSLAAQIKWENTGVKPEIELFPPPPKAHVDTKGNFGAVKTSGMNQASRENPKTSEKIMLKEHFEQIINAWGNITTNQQKYTVLDFQNICDTHSDDLILLQIEHMYDLAGINTSQRFNNKSLKFMSNILGPRLYNSKRFEYNIQWSYDSFRHNVYMKILETFLGKPTYGGSSFRILVQGVHSFMCNVKDNFNGIYHVCCPFVPPCSNITVALVYTSYGAFLDIPTIRPFSLILAQIKNCRLNNGDQLPHEQFETDMINKVQCVRDPRFLSKHGRWILHDGSLKWGLHSKCISKMLTPTELRTCFQKLRNINCYGDSHLLNTMTYFKHLIENKSVYNETLRNWTFDNNHLYFHWSTSVREVSQNLLKDYNPTLQNIKPAVDQTGDQRYSTIIFDNGAWDMYKGTLSDYLNSIQTLLVPLLRKYRQNPTWSNTRIIWFGNPAWPHKPNYMTQGHHERNDFRIAVANALTESLTKDLGVDFINQLTPSSIRSSENVCTIHYICTKKVKHTHKSIGHVGIVIAHMLFENMCRI</sequence>
<gene>
    <name evidence="2" type="ORF">OFUS_LOCUS21966</name>
</gene>
<feature type="transmembrane region" description="Helical" evidence="1">
    <location>
        <begin position="7"/>
        <end position="27"/>
    </location>
</feature>
<dbReference type="AlphaFoldDB" id="A0A8S4PUM5"/>
<keyword evidence="1" id="KW-0472">Membrane</keyword>
<comment type="caution">
    <text evidence="2">The sequence shown here is derived from an EMBL/GenBank/DDBJ whole genome shotgun (WGS) entry which is preliminary data.</text>
</comment>
<keyword evidence="3" id="KW-1185">Reference proteome</keyword>
<evidence type="ECO:0000313" key="2">
    <source>
        <dbReference type="EMBL" id="CAH1797732.1"/>
    </source>
</evidence>
<organism evidence="2 3">
    <name type="scientific">Owenia fusiformis</name>
    <name type="common">Polychaete worm</name>
    <dbReference type="NCBI Taxonomy" id="6347"/>
    <lineage>
        <taxon>Eukaryota</taxon>
        <taxon>Metazoa</taxon>
        <taxon>Spiralia</taxon>
        <taxon>Lophotrochozoa</taxon>
        <taxon>Annelida</taxon>
        <taxon>Polychaeta</taxon>
        <taxon>Sedentaria</taxon>
        <taxon>Canalipalpata</taxon>
        <taxon>Sabellida</taxon>
        <taxon>Oweniida</taxon>
        <taxon>Oweniidae</taxon>
        <taxon>Owenia</taxon>
    </lineage>
</organism>
<accession>A0A8S4PUM5</accession>
<evidence type="ECO:0000313" key="3">
    <source>
        <dbReference type="Proteomes" id="UP000749559"/>
    </source>
</evidence>
<dbReference type="Proteomes" id="UP000749559">
    <property type="component" value="Unassembled WGS sequence"/>
</dbReference>
<keyword evidence="1" id="KW-1133">Transmembrane helix</keyword>
<keyword evidence="1" id="KW-0812">Transmembrane</keyword>
<reference evidence="2" key="1">
    <citation type="submission" date="2022-03" db="EMBL/GenBank/DDBJ databases">
        <authorList>
            <person name="Martin C."/>
        </authorList>
    </citation>
    <scope>NUCLEOTIDE SEQUENCE</scope>
</reference>
<protein>
    <submittedName>
        <fullName evidence="2">Uncharacterized protein</fullName>
    </submittedName>
</protein>
<dbReference type="EMBL" id="CAIIXF020000010">
    <property type="protein sequence ID" value="CAH1797732.1"/>
    <property type="molecule type" value="Genomic_DNA"/>
</dbReference>
<proteinExistence type="predicted"/>